<comment type="caution">
    <text evidence="2">The sequence shown here is derived from an EMBL/GenBank/DDBJ whole genome shotgun (WGS) entry which is preliminary data.</text>
</comment>
<organism evidence="2 3">
    <name type="scientific">Penicillium polonicum</name>
    <dbReference type="NCBI Taxonomy" id="60169"/>
    <lineage>
        <taxon>Eukaryota</taxon>
        <taxon>Fungi</taxon>
        <taxon>Dikarya</taxon>
        <taxon>Ascomycota</taxon>
        <taxon>Pezizomycotina</taxon>
        <taxon>Eurotiomycetes</taxon>
        <taxon>Eurotiomycetidae</taxon>
        <taxon>Eurotiales</taxon>
        <taxon>Aspergillaceae</taxon>
        <taxon>Penicillium</taxon>
    </lineage>
</organism>
<keyword evidence="1" id="KW-0812">Transmembrane</keyword>
<feature type="transmembrane region" description="Helical" evidence="1">
    <location>
        <begin position="38"/>
        <end position="57"/>
    </location>
</feature>
<accession>A0A1V6NUF7</accession>
<evidence type="ECO:0000313" key="2">
    <source>
        <dbReference type="EMBL" id="OQD68239.1"/>
    </source>
</evidence>
<name>A0A1V6NUF7_PENPO</name>
<reference evidence="3" key="1">
    <citation type="journal article" date="2017" name="Nat. Microbiol.">
        <title>Global analysis of biosynthetic gene clusters reveals vast potential of secondary metabolite production in Penicillium species.</title>
        <authorList>
            <person name="Nielsen J.C."/>
            <person name="Grijseels S."/>
            <person name="Prigent S."/>
            <person name="Ji B."/>
            <person name="Dainat J."/>
            <person name="Nielsen K.F."/>
            <person name="Frisvad J.C."/>
            <person name="Workman M."/>
            <person name="Nielsen J."/>
        </authorList>
    </citation>
    <scope>NUCLEOTIDE SEQUENCE [LARGE SCALE GENOMIC DNA]</scope>
    <source>
        <strain evidence="3">IBT 4502</strain>
    </source>
</reference>
<sequence>MSPFSVFAPPNHLWVMTFIIAVVAHSDFSITYTRTHRLWVMTFIIAVVAHIDFSITYTRSILVIPPLLLSNDFLLHHYRYSTRCFPEEAHAMSETLYIGI</sequence>
<keyword evidence="1" id="KW-1133">Transmembrane helix</keyword>
<proteinExistence type="predicted"/>
<keyword evidence="3" id="KW-1185">Reference proteome</keyword>
<dbReference type="Proteomes" id="UP000191408">
    <property type="component" value="Unassembled WGS sequence"/>
</dbReference>
<feature type="transmembrane region" description="Helical" evidence="1">
    <location>
        <begin position="12"/>
        <end position="31"/>
    </location>
</feature>
<evidence type="ECO:0000313" key="3">
    <source>
        <dbReference type="Proteomes" id="UP000191408"/>
    </source>
</evidence>
<gene>
    <name evidence="2" type="ORF">PENPOL_c003G00840</name>
</gene>
<protein>
    <submittedName>
        <fullName evidence="2">Uncharacterized protein</fullName>
    </submittedName>
</protein>
<keyword evidence="1" id="KW-0472">Membrane</keyword>
<dbReference type="EMBL" id="MDYM01000003">
    <property type="protein sequence ID" value="OQD68239.1"/>
    <property type="molecule type" value="Genomic_DNA"/>
</dbReference>
<evidence type="ECO:0000256" key="1">
    <source>
        <dbReference type="SAM" id="Phobius"/>
    </source>
</evidence>
<dbReference type="AlphaFoldDB" id="A0A1V6NUF7"/>